<reference evidence="2" key="1">
    <citation type="submission" date="2020-10" db="EMBL/GenBank/DDBJ databases">
        <authorList>
            <person name="Gilroy R."/>
        </authorList>
    </citation>
    <scope>NUCLEOTIDE SEQUENCE</scope>
    <source>
        <strain evidence="2">1063</strain>
    </source>
</reference>
<dbReference type="Proteomes" id="UP000824088">
    <property type="component" value="Unassembled WGS sequence"/>
</dbReference>
<feature type="transmembrane region" description="Helical" evidence="1">
    <location>
        <begin position="196"/>
        <end position="212"/>
    </location>
</feature>
<evidence type="ECO:0000313" key="3">
    <source>
        <dbReference type="Proteomes" id="UP000824088"/>
    </source>
</evidence>
<feature type="transmembrane region" description="Helical" evidence="1">
    <location>
        <begin position="32"/>
        <end position="50"/>
    </location>
</feature>
<feature type="transmembrane region" description="Helical" evidence="1">
    <location>
        <begin position="7"/>
        <end position="26"/>
    </location>
</feature>
<comment type="caution">
    <text evidence="2">The sequence shown here is derived from an EMBL/GenBank/DDBJ whole genome shotgun (WGS) entry which is preliminary data.</text>
</comment>
<dbReference type="EMBL" id="DVMN01000123">
    <property type="protein sequence ID" value="HIU21911.1"/>
    <property type="molecule type" value="Genomic_DNA"/>
</dbReference>
<keyword evidence="1" id="KW-0472">Membrane</keyword>
<gene>
    <name evidence="2" type="ORF">IAD51_06785</name>
</gene>
<organism evidence="2 3">
    <name type="scientific">Candidatus Limadaptatus stercorigallinarum</name>
    <dbReference type="NCBI Taxonomy" id="2840845"/>
    <lineage>
        <taxon>Bacteria</taxon>
        <taxon>Bacillati</taxon>
        <taxon>Bacillota</taxon>
        <taxon>Clostridia</taxon>
        <taxon>Eubacteriales</taxon>
        <taxon>Candidatus Limadaptatus</taxon>
    </lineage>
</organism>
<name>A0A9D1HSV9_9FIRM</name>
<protein>
    <submittedName>
        <fullName evidence="2">Uncharacterized protein</fullName>
    </submittedName>
</protein>
<evidence type="ECO:0000313" key="2">
    <source>
        <dbReference type="EMBL" id="HIU21911.1"/>
    </source>
</evidence>
<keyword evidence="1" id="KW-1133">Transmembrane helix</keyword>
<evidence type="ECO:0000256" key="1">
    <source>
        <dbReference type="SAM" id="Phobius"/>
    </source>
</evidence>
<accession>A0A9D1HSV9</accession>
<keyword evidence="1" id="KW-0812">Transmembrane</keyword>
<sequence length="269" mass="29486">MARFVDYAALTVISFLLTLVWATLLFDSWTAVFAFASAAALIALVTAVYIKRGTKKPCSCDRLTIECAVRPPSYLIGLLKSAADNPACEYGANYVLTADSVIFAAVKLSALGLNDLNNLLTKADELGRKRIFVITQSVDRRAYQLLQFHEVRITAVKMRAVYRWLSKRGALPNLKRVKQKFSLSAFFEAALRRSNLKNYLFSGVILVSVAFLTPLKIYYLVFGSISLFMALLTLTPLGKGHFGGDKIFDGLCAAPETSSEGKGNSEDGA</sequence>
<dbReference type="AlphaFoldDB" id="A0A9D1HSV9"/>
<proteinExistence type="predicted"/>
<reference evidence="2" key="2">
    <citation type="journal article" date="2021" name="PeerJ">
        <title>Extensive microbial diversity within the chicken gut microbiome revealed by metagenomics and culture.</title>
        <authorList>
            <person name="Gilroy R."/>
            <person name="Ravi A."/>
            <person name="Getino M."/>
            <person name="Pursley I."/>
            <person name="Horton D.L."/>
            <person name="Alikhan N.F."/>
            <person name="Baker D."/>
            <person name="Gharbi K."/>
            <person name="Hall N."/>
            <person name="Watson M."/>
            <person name="Adriaenssens E.M."/>
            <person name="Foster-Nyarko E."/>
            <person name="Jarju S."/>
            <person name="Secka A."/>
            <person name="Antonio M."/>
            <person name="Oren A."/>
            <person name="Chaudhuri R.R."/>
            <person name="La Ragione R."/>
            <person name="Hildebrand F."/>
            <person name="Pallen M.J."/>
        </authorList>
    </citation>
    <scope>NUCLEOTIDE SEQUENCE</scope>
    <source>
        <strain evidence="2">1063</strain>
    </source>
</reference>